<dbReference type="PANTHER" id="PTHR45527:SF10">
    <property type="entry name" value="PYOCHELIN SYNTHASE PCHF"/>
    <property type="match status" value="1"/>
</dbReference>
<dbReference type="PROSITE" id="PS50075">
    <property type="entry name" value="CARRIER"/>
    <property type="match status" value="1"/>
</dbReference>
<dbReference type="SUPFAM" id="SSF47336">
    <property type="entry name" value="ACP-like"/>
    <property type="match status" value="1"/>
</dbReference>
<protein>
    <submittedName>
        <fullName evidence="8">Amino acid adenylation domain-containing protein</fullName>
    </submittedName>
</protein>
<evidence type="ECO:0000256" key="2">
    <source>
        <dbReference type="ARBA" id="ARBA00004924"/>
    </source>
</evidence>
<dbReference type="GO" id="GO:0000036">
    <property type="term" value="F:acyl carrier activity"/>
    <property type="evidence" value="ECO:0007669"/>
    <property type="project" value="TreeGrafter"/>
</dbReference>
<keyword evidence="3" id="KW-0596">Phosphopantetheine</keyword>
<dbReference type="InterPro" id="IPR006162">
    <property type="entry name" value="Ppantetheine_attach_site"/>
</dbReference>
<dbReference type="SUPFAM" id="SSF56801">
    <property type="entry name" value="Acetyl-CoA synthetase-like"/>
    <property type="match status" value="1"/>
</dbReference>
<dbReference type="GO" id="GO:0043041">
    <property type="term" value="P:amino acid activation for nonribosomal peptide biosynthetic process"/>
    <property type="evidence" value="ECO:0007669"/>
    <property type="project" value="TreeGrafter"/>
</dbReference>
<dbReference type="Pfam" id="PF00550">
    <property type="entry name" value="PP-binding"/>
    <property type="match status" value="1"/>
</dbReference>
<dbReference type="Pfam" id="PF13193">
    <property type="entry name" value="AMP-binding_C"/>
    <property type="match status" value="1"/>
</dbReference>
<evidence type="ECO:0000313" key="9">
    <source>
        <dbReference type="Proteomes" id="UP000596130"/>
    </source>
</evidence>
<comment type="pathway">
    <text evidence="2">Siderophore biosynthesis.</text>
</comment>
<dbReference type="Gene3D" id="3.30.559.10">
    <property type="entry name" value="Chloramphenicol acetyltransferase-like domain"/>
    <property type="match status" value="1"/>
</dbReference>
<evidence type="ECO:0000259" key="7">
    <source>
        <dbReference type="PROSITE" id="PS50075"/>
    </source>
</evidence>
<dbReference type="PROSITE" id="PS00012">
    <property type="entry name" value="PHOSPHOPANTETHEINE"/>
    <property type="match status" value="1"/>
</dbReference>
<dbReference type="Proteomes" id="UP000596130">
    <property type="component" value="Chromosome"/>
</dbReference>
<dbReference type="Gene3D" id="3.40.50.12780">
    <property type="entry name" value="N-terminal domain of ligase-like"/>
    <property type="match status" value="1"/>
</dbReference>
<comment type="cofactor">
    <cofactor evidence="1">
        <name>pantetheine 4'-phosphate</name>
        <dbReference type="ChEBI" id="CHEBI:47942"/>
    </cofactor>
</comment>
<dbReference type="Pfam" id="PF00501">
    <property type="entry name" value="AMP-binding"/>
    <property type="match status" value="1"/>
</dbReference>
<dbReference type="InterPro" id="IPR023213">
    <property type="entry name" value="CAT-like_dom_sf"/>
</dbReference>
<dbReference type="AlphaFoldDB" id="A0A7T4PLN2"/>
<dbReference type="InterPro" id="IPR020806">
    <property type="entry name" value="PKS_PP-bd"/>
</dbReference>
<dbReference type="CDD" id="cd12114">
    <property type="entry name" value="A_NRPS_TlmIV_like"/>
    <property type="match status" value="1"/>
</dbReference>
<keyword evidence="4" id="KW-0597">Phosphoprotein</keyword>
<accession>A0A7T4PLN2</accession>
<sequence length="1009" mass="110100">MYFEFDGHAVDPPRLADAVARLWERHPVLRTAFPNPVGETAPSNDSAPRPVVQDLSTTEEPVRRARLLRTREQMSSQRLKVHRGEVLDVRLSLLPDAKTRLHIDVDLVAADPPSITILLSDLADFYQGGPELAPLQHDFATYRRTHPDAPADADLTAWHQRLHGRNLAPPLLDLAADPMTTTGAGFNRRDLLVPTARWRRIERKARAERIAPEAVLLAAYAHTLGRFGSNKDFLLVFPAFDRPTPPPDIRRVVGDFTRLLLVGADVSGPVSLRQLAHMFHQERLTAKSPVFASGATAVRDVARGRGENPPLLGAVYTELLDGDLVPGNAERCFGRMAWALTQTPQVWLDCLVYHRADGVHMAWDAADQLFHPGMLDAMVELCENLLTAFADRPWSDRPTDRLPAEQRAARERVNATHRVESGKLLHQRFFDRAATDPEAPALITPDGILSRAEVADRSLRVAALLRSLGLREGEPVAVCPASLTDQIGAAIGVLAAGGCYVPIGPEQPRERRNAIYRTAGIRLAVTDDPPPRSDGPSDMVTEVTPAQAQAVTPLACPVKTDPAALAYIIFTSGSTGSPKGVEVTHRSAVNTIEDINERWSVGPCDRGIAISAMDFDLSVYEVFGLLGAGGAVVLPDATRDPQGWLDLIRRHRVTVWDSVPVLLDALITVAEEGTVPDSLRLVLTGGDWIGTDLPGRLHALVPDCLFVGCGGATEGSVYSNYFTVDRIDPRWPSVPYGYPLGNQRYRVVDDEGRDCPDWVTGELWIGGTGVARGYRNDPARTADRFVEHDGHRWYRTGDTGRYHPGGMLEFQGRTDHQVKINGYRIELGEVEAVVASHDQVAHAVAVVVGEGTGRRLIAYIVPAGEELDRVAVKACVESRLPEYARPAHYLALPDLPLTGNGKVDRRELAAWGAPVSAPAPAEPPREGVEQVLAEEWSALLPHPVHSRHERFFDLGGDSLRAMRLVTAINNRFHRRVSLRALLEAGTLAAMAALVSRDASGGPSATGASQ</sequence>
<dbReference type="GO" id="GO:0017000">
    <property type="term" value="P:antibiotic biosynthetic process"/>
    <property type="evidence" value="ECO:0007669"/>
    <property type="project" value="UniProtKB-ARBA"/>
</dbReference>
<feature type="domain" description="Carrier" evidence="7">
    <location>
        <begin position="923"/>
        <end position="998"/>
    </location>
</feature>
<dbReference type="InterPro" id="IPR036736">
    <property type="entry name" value="ACP-like_sf"/>
</dbReference>
<feature type="region of interest" description="Disordered" evidence="6">
    <location>
        <begin position="34"/>
        <end position="58"/>
    </location>
</feature>
<dbReference type="InterPro" id="IPR042099">
    <property type="entry name" value="ANL_N_sf"/>
</dbReference>
<dbReference type="InterPro" id="IPR000873">
    <property type="entry name" value="AMP-dep_synth/lig_dom"/>
</dbReference>
<dbReference type="Pfam" id="PF00668">
    <property type="entry name" value="Condensation"/>
    <property type="match status" value="1"/>
</dbReference>
<dbReference type="InterPro" id="IPR020845">
    <property type="entry name" value="AMP-binding_CS"/>
</dbReference>
<dbReference type="Gene3D" id="3.30.559.30">
    <property type="entry name" value="Nonribosomal peptide synthetase, condensation domain"/>
    <property type="match status" value="1"/>
</dbReference>
<dbReference type="PANTHER" id="PTHR45527">
    <property type="entry name" value="NONRIBOSOMAL PEPTIDE SYNTHETASE"/>
    <property type="match status" value="1"/>
</dbReference>
<dbReference type="PROSITE" id="PS00455">
    <property type="entry name" value="AMP_BINDING"/>
    <property type="match status" value="1"/>
</dbReference>
<evidence type="ECO:0000256" key="6">
    <source>
        <dbReference type="SAM" id="MobiDB-lite"/>
    </source>
</evidence>
<name>A0A7T4PLN2_9ACTN</name>
<evidence type="ECO:0000256" key="5">
    <source>
        <dbReference type="ARBA" id="ARBA00022598"/>
    </source>
</evidence>
<proteinExistence type="predicted"/>
<dbReference type="InterPro" id="IPR025110">
    <property type="entry name" value="AMP-bd_C"/>
</dbReference>
<dbReference type="GO" id="GO:0044550">
    <property type="term" value="P:secondary metabolite biosynthetic process"/>
    <property type="evidence" value="ECO:0007669"/>
    <property type="project" value="TreeGrafter"/>
</dbReference>
<dbReference type="Gene3D" id="3.30.300.30">
    <property type="match status" value="1"/>
</dbReference>
<dbReference type="GO" id="GO:0031177">
    <property type="term" value="F:phosphopantetheine binding"/>
    <property type="evidence" value="ECO:0007669"/>
    <property type="project" value="InterPro"/>
</dbReference>
<dbReference type="GO" id="GO:0005737">
    <property type="term" value="C:cytoplasm"/>
    <property type="evidence" value="ECO:0007669"/>
    <property type="project" value="TreeGrafter"/>
</dbReference>
<dbReference type="NCBIfam" id="TIGR01733">
    <property type="entry name" value="AA-adenyl-dom"/>
    <property type="match status" value="1"/>
</dbReference>
<evidence type="ECO:0000256" key="4">
    <source>
        <dbReference type="ARBA" id="ARBA00022553"/>
    </source>
</evidence>
<keyword evidence="5" id="KW-0436">Ligase</keyword>
<dbReference type="EMBL" id="CP065959">
    <property type="protein sequence ID" value="QQC92406.1"/>
    <property type="molecule type" value="Genomic_DNA"/>
</dbReference>
<evidence type="ECO:0000313" key="8">
    <source>
        <dbReference type="EMBL" id="QQC92406.1"/>
    </source>
</evidence>
<dbReference type="SMART" id="SM00823">
    <property type="entry name" value="PKS_PP"/>
    <property type="match status" value="1"/>
</dbReference>
<dbReference type="RefSeq" id="WP_198504164.1">
    <property type="nucleotide sequence ID" value="NZ_CP065959.1"/>
</dbReference>
<evidence type="ECO:0000256" key="1">
    <source>
        <dbReference type="ARBA" id="ARBA00001957"/>
    </source>
</evidence>
<dbReference type="InterPro" id="IPR009081">
    <property type="entry name" value="PP-bd_ACP"/>
</dbReference>
<dbReference type="SUPFAM" id="SSF52777">
    <property type="entry name" value="CoA-dependent acyltransferases"/>
    <property type="match status" value="2"/>
</dbReference>
<reference evidence="8 9" key="1">
    <citation type="submission" date="2020-12" db="EMBL/GenBank/DDBJ databases">
        <title>Identification and biosynthesis of polyene macrolides produced by Streptomyces alfalfae Men-myco-93-63.</title>
        <authorList>
            <person name="Liu D."/>
            <person name="Li Y."/>
            <person name="Liu L."/>
            <person name="Han X."/>
            <person name="Shen F."/>
        </authorList>
    </citation>
    <scope>NUCLEOTIDE SEQUENCE [LARGE SCALE GENOMIC DNA]</scope>
    <source>
        <strain evidence="8 9">Men-myco-93-63</strain>
    </source>
</reference>
<evidence type="ECO:0000256" key="3">
    <source>
        <dbReference type="ARBA" id="ARBA00022450"/>
    </source>
</evidence>
<dbReference type="InterPro" id="IPR010071">
    <property type="entry name" value="AA_adenyl_dom"/>
</dbReference>
<dbReference type="GO" id="GO:0016874">
    <property type="term" value="F:ligase activity"/>
    <property type="evidence" value="ECO:0007669"/>
    <property type="project" value="UniProtKB-KW"/>
</dbReference>
<dbReference type="InterPro" id="IPR045851">
    <property type="entry name" value="AMP-bd_C_sf"/>
</dbReference>
<gene>
    <name evidence="8" type="ORF">I8755_31465</name>
</gene>
<dbReference type="InterPro" id="IPR001242">
    <property type="entry name" value="Condensation_dom"/>
</dbReference>
<dbReference type="Gene3D" id="1.10.1200.10">
    <property type="entry name" value="ACP-like"/>
    <property type="match status" value="1"/>
</dbReference>
<organism evidence="8 9">
    <name type="scientific">Streptomyces alfalfae</name>
    <dbReference type="NCBI Taxonomy" id="1642299"/>
    <lineage>
        <taxon>Bacteria</taxon>
        <taxon>Bacillati</taxon>
        <taxon>Actinomycetota</taxon>
        <taxon>Actinomycetes</taxon>
        <taxon>Kitasatosporales</taxon>
        <taxon>Streptomycetaceae</taxon>
        <taxon>Streptomyces</taxon>
    </lineage>
</organism>